<dbReference type="PANTHER" id="PTHR30614">
    <property type="entry name" value="MEMBRANE COMPONENT OF AMINO ACID ABC TRANSPORTER"/>
    <property type="match status" value="1"/>
</dbReference>
<dbReference type="InterPro" id="IPR035906">
    <property type="entry name" value="MetI-like_sf"/>
</dbReference>
<keyword evidence="6" id="KW-0029">Amino-acid transport</keyword>
<evidence type="ECO:0000256" key="10">
    <source>
        <dbReference type="ARBA" id="ARBA00062718"/>
    </source>
</evidence>
<evidence type="ECO:0000259" key="13">
    <source>
        <dbReference type="PROSITE" id="PS50928"/>
    </source>
</evidence>
<accession>A0A0C2BSX2</accession>
<evidence type="ECO:0000256" key="7">
    <source>
        <dbReference type="ARBA" id="ARBA00022989"/>
    </source>
</evidence>
<comment type="function">
    <text evidence="9">Part of the ABC transporter complex GltIJKL involved in glutamate and aspartate uptake. Probably responsible for the translocation of the substrate across the membrane.</text>
</comment>
<dbReference type="CDD" id="cd06261">
    <property type="entry name" value="TM_PBP2"/>
    <property type="match status" value="1"/>
</dbReference>
<dbReference type="GO" id="GO:0043190">
    <property type="term" value="C:ATP-binding cassette (ABC) transporter complex"/>
    <property type="evidence" value="ECO:0007669"/>
    <property type="project" value="InterPro"/>
</dbReference>
<evidence type="ECO:0000256" key="9">
    <source>
        <dbReference type="ARBA" id="ARBA00060298"/>
    </source>
</evidence>
<keyword evidence="4" id="KW-1003">Cell membrane</keyword>
<dbReference type="Gene3D" id="1.10.3720.10">
    <property type="entry name" value="MetI-like"/>
    <property type="match status" value="1"/>
</dbReference>
<evidence type="ECO:0000256" key="3">
    <source>
        <dbReference type="ARBA" id="ARBA00022448"/>
    </source>
</evidence>
<dbReference type="InterPro" id="IPR010065">
    <property type="entry name" value="AA_ABC_transptr_permease_3TM"/>
</dbReference>
<dbReference type="SUPFAM" id="SSF161098">
    <property type="entry name" value="MetI-like"/>
    <property type="match status" value="1"/>
</dbReference>
<feature type="transmembrane region" description="Helical" evidence="12">
    <location>
        <begin position="200"/>
        <end position="218"/>
    </location>
</feature>
<dbReference type="PANTHER" id="PTHR30614:SF1">
    <property type="entry name" value="GLUTAMATE_ASPARTATE IMPORT PERMEASE PROTEIN GLTK"/>
    <property type="match status" value="1"/>
</dbReference>
<keyword evidence="7 12" id="KW-1133">Transmembrane helix</keyword>
<feature type="domain" description="ABC transmembrane type-1" evidence="13">
    <location>
        <begin position="22"/>
        <end position="218"/>
    </location>
</feature>
<dbReference type="GO" id="GO:0022857">
    <property type="term" value="F:transmembrane transporter activity"/>
    <property type="evidence" value="ECO:0007669"/>
    <property type="project" value="InterPro"/>
</dbReference>
<dbReference type="STRING" id="709839.TSA66_10645"/>
<dbReference type="PROSITE" id="PS50928">
    <property type="entry name" value="ABC_TM1"/>
    <property type="match status" value="1"/>
</dbReference>
<feature type="transmembrane region" description="Helical" evidence="12">
    <location>
        <begin position="67"/>
        <end position="85"/>
    </location>
</feature>
<dbReference type="Proteomes" id="UP000031572">
    <property type="component" value="Unassembled WGS sequence"/>
</dbReference>
<organism evidence="14 15">
    <name type="scientific">Noviherbaspirillum autotrophicum</name>
    <dbReference type="NCBI Taxonomy" id="709839"/>
    <lineage>
        <taxon>Bacteria</taxon>
        <taxon>Pseudomonadati</taxon>
        <taxon>Pseudomonadota</taxon>
        <taxon>Betaproteobacteria</taxon>
        <taxon>Burkholderiales</taxon>
        <taxon>Oxalobacteraceae</taxon>
        <taxon>Noviherbaspirillum</taxon>
    </lineage>
</organism>
<keyword evidence="5 12" id="KW-0812">Transmembrane</keyword>
<reference evidence="14 15" key="1">
    <citation type="submission" date="2014-12" db="EMBL/GenBank/DDBJ databases">
        <title>Denitrispirillum autotrophicum gen. nov., sp. nov., Denitrifying, Facultatively Autotrophic Bacteria Isolated from Rice Paddy Soil.</title>
        <authorList>
            <person name="Ishii S."/>
            <person name="Ashida N."/>
            <person name="Ohno H."/>
            <person name="Otsuka S."/>
            <person name="Yokota A."/>
            <person name="Senoo K."/>
        </authorList>
    </citation>
    <scope>NUCLEOTIDE SEQUENCE [LARGE SCALE GENOMIC DNA]</scope>
    <source>
        <strain evidence="14 15">TSA66</strain>
    </source>
</reference>
<dbReference type="InterPro" id="IPR000515">
    <property type="entry name" value="MetI-like"/>
</dbReference>
<name>A0A0C2BSX2_9BURK</name>
<keyword evidence="15" id="KW-1185">Reference proteome</keyword>
<feature type="transmembrane region" description="Helical" evidence="12">
    <location>
        <begin position="159"/>
        <end position="180"/>
    </location>
</feature>
<dbReference type="Pfam" id="PF00528">
    <property type="entry name" value="BPD_transp_1"/>
    <property type="match status" value="1"/>
</dbReference>
<dbReference type="NCBIfam" id="TIGR01726">
    <property type="entry name" value="HEQRo_perm_3TM"/>
    <property type="match status" value="1"/>
</dbReference>
<comment type="caution">
    <text evidence="14">The sequence shown here is derived from an EMBL/GenBank/DDBJ whole genome shotgun (WGS) entry which is preliminary data.</text>
</comment>
<feature type="transmembrane region" description="Helical" evidence="12">
    <location>
        <begin position="23"/>
        <end position="46"/>
    </location>
</feature>
<evidence type="ECO:0000256" key="8">
    <source>
        <dbReference type="ARBA" id="ARBA00023136"/>
    </source>
</evidence>
<proteinExistence type="inferred from homology"/>
<dbReference type="NCBIfam" id="NF011687">
    <property type="entry name" value="PRK15107.1"/>
    <property type="match status" value="1"/>
</dbReference>
<dbReference type="GO" id="GO:0006865">
    <property type="term" value="P:amino acid transport"/>
    <property type="evidence" value="ECO:0007669"/>
    <property type="project" value="UniProtKB-KW"/>
</dbReference>
<keyword evidence="3 12" id="KW-0813">Transport</keyword>
<comment type="similarity">
    <text evidence="2">Belongs to the binding-protein-dependent transport system permease family. HisMQ subfamily.</text>
</comment>
<comment type="subcellular location">
    <subcellularLocation>
        <location evidence="1">Cell inner membrane</location>
        <topology evidence="1">Multi-pass membrane protein</topology>
    </subcellularLocation>
    <subcellularLocation>
        <location evidence="12">Cell membrane</location>
        <topology evidence="12">Multi-pass membrane protein</topology>
    </subcellularLocation>
</comment>
<evidence type="ECO:0000256" key="2">
    <source>
        <dbReference type="ARBA" id="ARBA00010072"/>
    </source>
</evidence>
<sequence length="227" mass="24905">MAYSFDFSSINADNLAVLGDGMIVSLQITAVAVVVGIVWGTLLAMMRLSSAKPLQWLAAAYVNTFRSIPLVMVLLWFFLIVPQLLQKLLNLSPSTDFRLTSALVAFALFEAAYYSEIIRAGIQSVPKGQINASLALGMTYGQSMRLVILPQAFRNMIPLLLTQGIVLFQDTSLVYVSALADFFGQAYGIGERDGRIVEMLLFAGAVYFVICFSASLLVRRLQKKVIS</sequence>
<evidence type="ECO:0000256" key="6">
    <source>
        <dbReference type="ARBA" id="ARBA00022970"/>
    </source>
</evidence>
<evidence type="ECO:0000256" key="5">
    <source>
        <dbReference type="ARBA" id="ARBA00022692"/>
    </source>
</evidence>
<evidence type="ECO:0000256" key="1">
    <source>
        <dbReference type="ARBA" id="ARBA00004429"/>
    </source>
</evidence>
<keyword evidence="8 12" id="KW-0472">Membrane</keyword>
<comment type="subunit">
    <text evidence="10">The complex is composed of two ATP-binding proteins (GltL), two transmembrane proteins (GltJ and GltK) and a solute-binding protein (GltI).</text>
</comment>
<protein>
    <recommendedName>
        <fullName evidence="11">Glutamate/aspartate import permease protein GltK</fullName>
    </recommendedName>
</protein>
<dbReference type="EMBL" id="JWJG01000028">
    <property type="protein sequence ID" value="KIF81161.1"/>
    <property type="molecule type" value="Genomic_DNA"/>
</dbReference>
<dbReference type="FunFam" id="1.10.3720.10:FF:000006">
    <property type="entry name" value="Glutamate/aspartate ABC transporter, permease protein GltK"/>
    <property type="match status" value="1"/>
</dbReference>
<evidence type="ECO:0000313" key="15">
    <source>
        <dbReference type="Proteomes" id="UP000031572"/>
    </source>
</evidence>
<dbReference type="AlphaFoldDB" id="A0A0C2BSX2"/>
<evidence type="ECO:0000313" key="14">
    <source>
        <dbReference type="EMBL" id="KIF81161.1"/>
    </source>
</evidence>
<dbReference type="InterPro" id="IPR043429">
    <property type="entry name" value="ArtM/GltK/GlnP/TcyL/YhdX-like"/>
</dbReference>
<gene>
    <name evidence="14" type="ORF">TSA66_10645</name>
</gene>
<evidence type="ECO:0000256" key="4">
    <source>
        <dbReference type="ARBA" id="ARBA00022475"/>
    </source>
</evidence>
<dbReference type="RefSeq" id="WP_040039986.1">
    <property type="nucleotide sequence ID" value="NZ_JWJG01000028.1"/>
</dbReference>
<evidence type="ECO:0000256" key="12">
    <source>
        <dbReference type="RuleBase" id="RU363032"/>
    </source>
</evidence>
<dbReference type="OrthoDB" id="9771188at2"/>
<evidence type="ECO:0000256" key="11">
    <source>
        <dbReference type="ARBA" id="ARBA00073645"/>
    </source>
</evidence>